<feature type="region of interest" description="Disordered" evidence="1">
    <location>
        <begin position="34"/>
        <end position="73"/>
    </location>
</feature>
<evidence type="ECO:0000313" key="2">
    <source>
        <dbReference type="EMBL" id="GIX92995.1"/>
    </source>
</evidence>
<evidence type="ECO:0000313" key="3">
    <source>
        <dbReference type="Proteomes" id="UP001054945"/>
    </source>
</evidence>
<keyword evidence="3" id="KW-1185">Reference proteome</keyword>
<protein>
    <submittedName>
        <fullName evidence="2">Uncharacterized protein</fullName>
    </submittedName>
</protein>
<dbReference type="Proteomes" id="UP001054945">
    <property type="component" value="Unassembled WGS sequence"/>
</dbReference>
<dbReference type="AlphaFoldDB" id="A0AAV4P710"/>
<dbReference type="EMBL" id="BPLR01021725">
    <property type="protein sequence ID" value="GIX92995.1"/>
    <property type="molecule type" value="Genomic_DNA"/>
</dbReference>
<organism evidence="2 3">
    <name type="scientific">Caerostris extrusa</name>
    <name type="common">Bark spider</name>
    <name type="synonym">Caerostris bankana</name>
    <dbReference type="NCBI Taxonomy" id="172846"/>
    <lineage>
        <taxon>Eukaryota</taxon>
        <taxon>Metazoa</taxon>
        <taxon>Ecdysozoa</taxon>
        <taxon>Arthropoda</taxon>
        <taxon>Chelicerata</taxon>
        <taxon>Arachnida</taxon>
        <taxon>Araneae</taxon>
        <taxon>Araneomorphae</taxon>
        <taxon>Entelegynae</taxon>
        <taxon>Araneoidea</taxon>
        <taxon>Araneidae</taxon>
        <taxon>Caerostris</taxon>
    </lineage>
</organism>
<comment type="caution">
    <text evidence="2">The sequence shown here is derived from an EMBL/GenBank/DDBJ whole genome shotgun (WGS) entry which is preliminary data.</text>
</comment>
<evidence type="ECO:0000256" key="1">
    <source>
        <dbReference type="SAM" id="MobiDB-lite"/>
    </source>
</evidence>
<reference evidence="2 3" key="1">
    <citation type="submission" date="2021-06" db="EMBL/GenBank/DDBJ databases">
        <title>Caerostris extrusa draft genome.</title>
        <authorList>
            <person name="Kono N."/>
            <person name="Arakawa K."/>
        </authorList>
    </citation>
    <scope>NUCLEOTIDE SEQUENCE [LARGE SCALE GENOMIC DNA]</scope>
</reference>
<accession>A0AAV4P710</accession>
<sequence length="83" mass="9346">MHYYNRSLRGFSIHTGMKGEGEGWADIRHHISSLAPTPTDLTPPETGNGDFNSHKQSEKPIGGGSKHVEEEDMEIRERFIIAR</sequence>
<gene>
    <name evidence="2" type="ORF">CEXT_315301</name>
</gene>
<proteinExistence type="predicted"/>
<name>A0AAV4P710_CAEEX</name>